<evidence type="ECO:0000256" key="1">
    <source>
        <dbReference type="SAM" id="MobiDB-lite"/>
    </source>
</evidence>
<name>A0A4U8UJZ4_STECR</name>
<dbReference type="Proteomes" id="UP000298663">
    <property type="component" value="Chromosome X"/>
</dbReference>
<dbReference type="OrthoDB" id="5820972at2759"/>
<feature type="region of interest" description="Disordered" evidence="1">
    <location>
        <begin position="1"/>
        <end position="22"/>
    </location>
</feature>
<organism evidence="2 3">
    <name type="scientific">Steinernema carpocapsae</name>
    <name type="common">Entomopathogenic nematode</name>
    <dbReference type="NCBI Taxonomy" id="34508"/>
    <lineage>
        <taxon>Eukaryota</taxon>
        <taxon>Metazoa</taxon>
        <taxon>Ecdysozoa</taxon>
        <taxon>Nematoda</taxon>
        <taxon>Chromadorea</taxon>
        <taxon>Rhabditida</taxon>
        <taxon>Tylenchina</taxon>
        <taxon>Panagrolaimomorpha</taxon>
        <taxon>Strongyloidoidea</taxon>
        <taxon>Steinernematidae</taxon>
        <taxon>Steinernema</taxon>
    </lineage>
</organism>
<feature type="compositionally biased region" description="Basic and acidic residues" evidence="1">
    <location>
        <begin position="1"/>
        <end position="14"/>
    </location>
</feature>
<dbReference type="InterPro" id="IPR036397">
    <property type="entry name" value="RNaseH_sf"/>
</dbReference>
<accession>A0A4U8UJZ4</accession>
<dbReference type="AlphaFoldDB" id="A0A4U8UJZ4"/>
<dbReference type="EMBL" id="CM016762">
    <property type="protein sequence ID" value="TMS32477.1"/>
    <property type="molecule type" value="Genomic_DNA"/>
</dbReference>
<proteinExistence type="predicted"/>
<sequence length="124" mass="14129">MASARLSKDCERPKKPFPKVHHGLGGSFGRSFIFSTKKNDLTRRSADAQREYDFELAPHPTKWSPAPAPVVWDKNIWPPHSPDLNPLDFSVWSILGEKISGKRFETVKSLKCALQKAWKEISRN</sequence>
<dbReference type="Gene3D" id="3.30.420.10">
    <property type="entry name" value="Ribonuclease H-like superfamily/Ribonuclease H"/>
    <property type="match status" value="1"/>
</dbReference>
<dbReference type="EMBL" id="AZBU02000001">
    <property type="protein sequence ID" value="TMS32477.1"/>
    <property type="molecule type" value="Genomic_DNA"/>
</dbReference>
<evidence type="ECO:0000313" key="2">
    <source>
        <dbReference type="EMBL" id="TMS32477.1"/>
    </source>
</evidence>
<reference evidence="2 3" key="1">
    <citation type="journal article" date="2015" name="Genome Biol.">
        <title>Comparative genomics of Steinernema reveals deeply conserved gene regulatory networks.</title>
        <authorList>
            <person name="Dillman A.R."/>
            <person name="Macchietto M."/>
            <person name="Porter C.F."/>
            <person name="Rogers A."/>
            <person name="Williams B."/>
            <person name="Antoshechkin I."/>
            <person name="Lee M.M."/>
            <person name="Goodwin Z."/>
            <person name="Lu X."/>
            <person name="Lewis E.E."/>
            <person name="Goodrich-Blair H."/>
            <person name="Stock S.P."/>
            <person name="Adams B.J."/>
            <person name="Sternberg P.W."/>
            <person name="Mortazavi A."/>
        </authorList>
    </citation>
    <scope>NUCLEOTIDE SEQUENCE [LARGE SCALE GENOMIC DNA]</scope>
    <source>
        <strain evidence="2 3">ALL</strain>
    </source>
</reference>
<evidence type="ECO:0000313" key="3">
    <source>
        <dbReference type="Proteomes" id="UP000298663"/>
    </source>
</evidence>
<protein>
    <recommendedName>
        <fullName evidence="4">Tc1-like transposase DDE domain-containing protein</fullName>
    </recommendedName>
</protein>
<gene>
    <name evidence="2" type="ORF">L596_000307</name>
</gene>
<reference evidence="2 3" key="2">
    <citation type="journal article" date="2019" name="G3 (Bethesda)">
        <title>Hybrid Assembly of the Genome of the Entomopathogenic Nematode Steinernema carpocapsae Identifies the X-Chromosome.</title>
        <authorList>
            <person name="Serra L."/>
            <person name="Macchietto M."/>
            <person name="Macias-Munoz A."/>
            <person name="McGill C.J."/>
            <person name="Rodriguez I.M."/>
            <person name="Rodriguez B."/>
            <person name="Murad R."/>
            <person name="Mortazavi A."/>
        </authorList>
    </citation>
    <scope>NUCLEOTIDE SEQUENCE [LARGE SCALE GENOMIC DNA]</scope>
    <source>
        <strain evidence="2 3">ALL</strain>
    </source>
</reference>
<comment type="caution">
    <text evidence="2">The sequence shown here is derived from an EMBL/GenBank/DDBJ whole genome shotgun (WGS) entry which is preliminary data.</text>
</comment>
<keyword evidence="3" id="KW-1185">Reference proteome</keyword>
<evidence type="ECO:0008006" key="4">
    <source>
        <dbReference type="Google" id="ProtNLM"/>
    </source>
</evidence>
<dbReference type="GO" id="GO:0003676">
    <property type="term" value="F:nucleic acid binding"/>
    <property type="evidence" value="ECO:0007669"/>
    <property type="project" value="InterPro"/>
</dbReference>